<feature type="region of interest" description="Disordered" evidence="9">
    <location>
        <begin position="563"/>
        <end position="582"/>
    </location>
</feature>
<dbReference type="GO" id="GO:0015473">
    <property type="term" value="F:fimbrial usher porin activity"/>
    <property type="evidence" value="ECO:0007669"/>
    <property type="project" value="InterPro"/>
</dbReference>
<evidence type="ECO:0000313" key="12">
    <source>
        <dbReference type="EMBL" id="VYU52976.1"/>
    </source>
</evidence>
<dbReference type="Gene3D" id="3.10.20.410">
    <property type="match status" value="1"/>
</dbReference>
<dbReference type="RefSeq" id="WP_156566453.1">
    <property type="nucleotide sequence ID" value="NZ_CACRTZ010000029.1"/>
</dbReference>
<evidence type="ECO:0000259" key="10">
    <source>
        <dbReference type="Pfam" id="PF13953"/>
    </source>
</evidence>
<accession>A0A6N3FMA5</accession>
<dbReference type="GO" id="GO:0009297">
    <property type="term" value="P:pilus assembly"/>
    <property type="evidence" value="ECO:0007669"/>
    <property type="project" value="InterPro"/>
</dbReference>
<comment type="subcellular location">
    <subcellularLocation>
        <location evidence="1">Cell outer membrane</location>
        <topology evidence="1">Multi-pass membrane protein</topology>
    </subcellularLocation>
</comment>
<gene>
    <name evidence="12" type="primary">fimD_7</name>
    <name evidence="12" type="ORF">EMLFYP7_02722</name>
</gene>
<protein>
    <submittedName>
        <fullName evidence="12">Outer membrane usher protein FimD</fullName>
    </submittedName>
</protein>
<dbReference type="AlphaFoldDB" id="A0A6N3FMA5"/>
<dbReference type="InterPro" id="IPR025949">
    <property type="entry name" value="PapC-like_C"/>
</dbReference>
<dbReference type="Gene3D" id="2.60.40.3110">
    <property type="match status" value="1"/>
</dbReference>
<dbReference type="PANTHER" id="PTHR30451:SF5">
    <property type="entry name" value="SLR0019 PROTEIN"/>
    <property type="match status" value="1"/>
</dbReference>
<keyword evidence="8" id="KW-0998">Cell outer membrane</keyword>
<feature type="domain" description="PapC N-terminal" evidence="11">
    <location>
        <begin position="42"/>
        <end position="181"/>
    </location>
</feature>
<dbReference type="InterPro" id="IPR025885">
    <property type="entry name" value="PapC_N"/>
</dbReference>
<name>A0A6N3FMA5_9ENTR</name>
<evidence type="ECO:0000256" key="8">
    <source>
        <dbReference type="ARBA" id="ARBA00023237"/>
    </source>
</evidence>
<dbReference type="SUPFAM" id="SSF141729">
    <property type="entry name" value="FimD N-terminal domain-like"/>
    <property type="match status" value="1"/>
</dbReference>
<dbReference type="Gene3D" id="2.60.40.2070">
    <property type="match status" value="1"/>
</dbReference>
<evidence type="ECO:0000256" key="7">
    <source>
        <dbReference type="ARBA" id="ARBA00023136"/>
    </source>
</evidence>
<keyword evidence="6" id="KW-0732">Signal</keyword>
<evidence type="ECO:0000259" key="11">
    <source>
        <dbReference type="Pfam" id="PF13954"/>
    </source>
</evidence>
<evidence type="ECO:0000256" key="1">
    <source>
        <dbReference type="ARBA" id="ARBA00004571"/>
    </source>
</evidence>
<evidence type="ECO:0000256" key="5">
    <source>
        <dbReference type="ARBA" id="ARBA00022692"/>
    </source>
</evidence>
<keyword evidence="3" id="KW-0813">Transport</keyword>
<dbReference type="Pfam" id="PF13954">
    <property type="entry name" value="PapC_N"/>
    <property type="match status" value="1"/>
</dbReference>
<comment type="similarity">
    <text evidence="2">Belongs to the fimbrial export usher family.</text>
</comment>
<dbReference type="InterPro" id="IPR042186">
    <property type="entry name" value="FimD_plug_dom"/>
</dbReference>
<dbReference type="InterPro" id="IPR000015">
    <property type="entry name" value="Fimb_usher"/>
</dbReference>
<sequence>MPVLLSLSGHFIPGKADGIKAMVAGFICCGLIAGKSSAESHFEEAYLHRDKNGASPDVFIYKDALTPGIKNIEIIVNEHLAGKNDVDFVSTGNNEASPCLSAAMLKMLGIKTELYENDAPENTAQCYDLKKQIPSSELYYKSSQQRLYITVPQEAVDKQHFTMISPEEWDHGVSSLRTSYNGYYYSSRIKTGHSTDGQDSSGRDTYSSAYMNFNTVGSLGAWRLYSIDSFYKSNQRGWESEHDRSYLARDIAALRSQLQVGEIYTRGSGYMSGSVPLHGVSLATNEKISLDNQFTFAPVIRGVARTNARLTVRQRGRVIYSTTLTPGPFAIDDLYSAHVGADLEATVEESDGQRQVFRVPYTALPDMIRPGAVRYNVSAGQYRRQGRDIKAPVVLSGGLERGFERFTLGSSLLASDRYQTLSAGASWNAGNIGAFSAEIAHARYRNPENDHHTRDGSAVRVQYARHFEASDTSLQILGYQYRSEDFLEFQEFLMRDSYSPRPDDDDTYARYERRKRNRVEMTINQTVSDIGSLYMTVSQERYYGTSKKSTSVTGGMGTNIGSSTVSLSLTDSRDDERSDRQLSLSVSIPLSAGSDRHQHRNYGSLNYGLVRDQDNQFSQSLGYSGSALDNTVTYSANVLRDVQGEYSQSGTLGYNGSMATISGGLSHSKNTNQISAGMSGGVTLYSGGVVLSPVLGDTVAIVDTTGAQGIDVTGTGNAKTDIFGHAVVTWLTPYRYNEINLDHSGVDNVELKETTRKVVPSEGAAVLLKFASRVGRRAMVELHGASTIPLGAMVYADEENEASREEVGIVGNRGVTYLSGLDARHDARLRVVWGDDPGSQCRFTLPAATPEQLKPDNWHKKIIVNCR</sequence>
<evidence type="ECO:0000256" key="2">
    <source>
        <dbReference type="ARBA" id="ARBA00008064"/>
    </source>
</evidence>
<keyword evidence="7" id="KW-0472">Membrane</keyword>
<dbReference type="InterPro" id="IPR037224">
    <property type="entry name" value="PapC_N_sf"/>
</dbReference>
<dbReference type="Pfam" id="PF13953">
    <property type="entry name" value="PapC_C"/>
    <property type="match status" value="1"/>
</dbReference>
<proteinExistence type="inferred from homology"/>
<evidence type="ECO:0000256" key="6">
    <source>
        <dbReference type="ARBA" id="ARBA00022729"/>
    </source>
</evidence>
<evidence type="ECO:0000256" key="3">
    <source>
        <dbReference type="ARBA" id="ARBA00022448"/>
    </source>
</evidence>
<dbReference type="Pfam" id="PF00577">
    <property type="entry name" value="Usher"/>
    <property type="match status" value="1"/>
</dbReference>
<organism evidence="12">
    <name type="scientific">Phytobacter massiliensis</name>
    <dbReference type="NCBI Taxonomy" id="1485952"/>
    <lineage>
        <taxon>Bacteria</taxon>
        <taxon>Pseudomonadati</taxon>
        <taxon>Pseudomonadota</taxon>
        <taxon>Gammaproteobacteria</taxon>
        <taxon>Enterobacterales</taxon>
        <taxon>Enterobacteriaceae</taxon>
        <taxon>Phytobacter</taxon>
    </lineage>
</organism>
<dbReference type="InterPro" id="IPR043142">
    <property type="entry name" value="PapC-like_C_sf"/>
</dbReference>
<feature type="compositionally biased region" description="Basic and acidic residues" evidence="9">
    <location>
        <begin position="571"/>
        <end position="580"/>
    </location>
</feature>
<evidence type="ECO:0000256" key="9">
    <source>
        <dbReference type="SAM" id="MobiDB-lite"/>
    </source>
</evidence>
<keyword evidence="4" id="KW-1134">Transmembrane beta strand</keyword>
<dbReference type="EMBL" id="CACRTZ010000029">
    <property type="protein sequence ID" value="VYU52976.1"/>
    <property type="molecule type" value="Genomic_DNA"/>
</dbReference>
<evidence type="ECO:0000256" key="4">
    <source>
        <dbReference type="ARBA" id="ARBA00022452"/>
    </source>
</evidence>
<dbReference type="PANTHER" id="PTHR30451">
    <property type="entry name" value="OUTER MEMBRANE USHER PROTEIN"/>
    <property type="match status" value="1"/>
</dbReference>
<keyword evidence="5" id="KW-0812">Transmembrane</keyword>
<reference evidence="12" key="1">
    <citation type="submission" date="2019-11" db="EMBL/GenBank/DDBJ databases">
        <authorList>
            <person name="Feng L."/>
        </authorList>
    </citation>
    <scope>NUCLEOTIDE SEQUENCE</scope>
    <source>
        <strain evidence="12">EMassiliensisLFYP7</strain>
    </source>
</reference>
<dbReference type="GO" id="GO:0009279">
    <property type="term" value="C:cell outer membrane"/>
    <property type="evidence" value="ECO:0007669"/>
    <property type="project" value="UniProtKB-SubCell"/>
</dbReference>
<dbReference type="Gene3D" id="2.60.40.2610">
    <property type="entry name" value="Outer membrane usher protein FimD, plug domain"/>
    <property type="match status" value="1"/>
</dbReference>
<feature type="domain" description="PapC-like C-terminal" evidence="10">
    <location>
        <begin position="786"/>
        <end position="844"/>
    </location>
</feature>